<feature type="domain" description="Ig-like" evidence="5">
    <location>
        <begin position="4424"/>
        <end position="4510"/>
    </location>
</feature>
<dbReference type="EMBL" id="JARPUR010000001">
    <property type="protein sequence ID" value="KAK4884899.1"/>
    <property type="molecule type" value="Genomic_DNA"/>
</dbReference>
<dbReference type="InterPro" id="IPR007110">
    <property type="entry name" value="Ig-like_dom"/>
</dbReference>
<dbReference type="InterPro" id="IPR013151">
    <property type="entry name" value="Immunoglobulin_dom"/>
</dbReference>
<dbReference type="SMART" id="SM01411">
    <property type="entry name" value="Ephrin_rec_like"/>
    <property type="match status" value="1"/>
</dbReference>
<dbReference type="PANTHER" id="PTHR12243">
    <property type="entry name" value="MADF DOMAIN TRANSCRIPTION FACTOR"/>
    <property type="match status" value="1"/>
</dbReference>
<organism evidence="8 9">
    <name type="scientific">Aquatica leii</name>
    <dbReference type="NCBI Taxonomy" id="1421715"/>
    <lineage>
        <taxon>Eukaryota</taxon>
        <taxon>Metazoa</taxon>
        <taxon>Ecdysozoa</taxon>
        <taxon>Arthropoda</taxon>
        <taxon>Hexapoda</taxon>
        <taxon>Insecta</taxon>
        <taxon>Pterygota</taxon>
        <taxon>Neoptera</taxon>
        <taxon>Endopterygota</taxon>
        <taxon>Coleoptera</taxon>
        <taxon>Polyphaga</taxon>
        <taxon>Elateriformia</taxon>
        <taxon>Elateroidea</taxon>
        <taxon>Lampyridae</taxon>
        <taxon>Luciolinae</taxon>
        <taxon>Aquatica</taxon>
    </lineage>
</organism>
<dbReference type="Proteomes" id="UP001353858">
    <property type="component" value="Unassembled WGS sequence"/>
</dbReference>
<sequence length="4818" mass="544988">MAENVLIQLALNNEGNPAEQYAQLFNNNESKQQENSDSTTTAYTYRTICRYDNMRGKPEDLSFLISFVQRVHQHPCLWNYKLIDYSKPDVTALAWKSIATELQDTEQNCRERWTNVRCAFVRSLKPHKSGSRSKLKKPYYLAEHLSFLIPYIKRNNTCSELTTVSTKQSEVIYIDFEQIHTTDEVCKSDPFHDDQFSNEESSNSIGTTTTYKKIKIDSIKSDANTSIVDGNIKTQNQNTEDDADLFFFRSLLPDFKKLDDRRKRNLKSKFISLLNYTLDEAEYIISLMTLSTNINVRCGKDNDHLNLINVSDFDDIVEYTKTYDTLSNTTFHKSSFAHINKKYISTSPITIKPTRSKRQSNIKDKDQQKHLDKNNLNKDDCNDLLSKISEYNELKRKLQRLTVAFKQRCSDQNYDEFVDSLINSCLFSLMNTNLPRQANVTPSLKSIIREIKPLTMTRSEAPFRPKPLNHILLKPCETNRDEHENDRFCCIAVLTSPRSLNGVKLKPISCKSLANLKDTINEPRQVVLAVPNKYTKNNVNDMVNSQQIPNFLKQRILKALKAHKRFNFKKPVLLKHPYSKSVYGIFYPVQENVLIPETIDKLKHQFSEKKYKNKQKKENLEMFHGSQKSILKKFKYPSGNLKKKGNGKKRNTCIDKELQYLLNAKTILNELTELEACFLNREQKSGEMVQSSQMLATTHDDYVTKSTLIMGRNTHNTLPNFKKCVPKDIILKLHQDLLGKIKKLNDTVQKYKDDIRENVIESKDNQHSQTSQHLLTSTERNLIVYLLPKKSVTQYKTVSPIRIDKESNSVNYREKRQSDEDDDYGYDDYYDEYNFNSVVTTSTNNGNLTTTKKVCYNKTTRTTEAPTTPFQIKEIEISDESVNDPPLKKANLSALLYGLNSHEESPTEVARFPISIPVVGLGERYFFTIGVESATKPSKTDSDILVSTTTVNSNIRQVNSVERLERDFKIVNQIEKILQRIKKDRLDLKTKSLLKGDDKFNQKEKNDNLYQKRLRLCKKHNRNSVSKKQTDAKLHHNKKEKVWKQLFVNDLKNLNIRTKRNKKYVISKHYSTDILKQVEDATKSNKNPSNDVLSISERQLNLESKTITSPLIIDLNIQKKQSDSQKIVDNKLKDFSKYLDEDIEKGYYTLKLSTTKPTTKYKTSTHFNEINSTANSTLISVPQPSQSPKNVVSESTTINHTRTNVNVPINLFITETYILSNLTSSSDEYGLLQTIDLANVEITDEPTIGIFDENFLLRNATRNQDLSIQKTESCKTISKFQITTDEPNWAMSKYIEKTNKEFSSDSLGTKNLFTTLTPQIVVQTNINENNNIFILKTIYKEMSNANNLLNNTALPLSTISEIDIFLQTLYESTTTSSKIISKKSNNSREFEQRLVEAGCLKLNKRGNHTSKKEKTANQNNFFNKISLLSETEELGMGNKTLLLLEQDNNTDKTSLLNCTSTSSTNMLSTNLKTMLDEITEEYLVLHKLTTENVVLNELNDLLSTRKGHNEVIESNMFLNLVLHNVTLNNTTSNISNFITFALDLIQPTTPSLIPDNLKESTKYISTILNKENNLKEEIFDIFTKKKSENISTENSLFLNLVLHNISTKHSTSGLDGKATSFQLHNFTSYHKKEKVDLNTKEKQINNVTEKNLFLNIVLHDFTTENIRELSVLKSEENKKNICTTNIEESTNNLFLELVSHDSTTKNSNAYLWESLTSNYVQETTKTFAFFEALLTATRTSDKSSKMFDNFLITKYSEKSTTETSLFTECNEKTINNSRLTDFDNNNLGFKSEINDLKTEVLDLVGTKKNKSEVAEENLFLKLVLHDLTTTENAPSVLIVNKIKNRKLTSNKLPLMFKRFKEPPKPFKFTNDDYDNIFLVTERVNENIKITDDTPLDSIISNQHKAEMSKENIFLSLMVHDLTTESTITVLTAINGTRDDSLLKLLYNAGIYSTSTIKPLGIKVTDKILVPINETIDKNANISFSGSTCLVTTLINLLATERHVLNKKSFLSNTILPDLATKDTSSDQKLSIKTTAQGTLKSLKHNTKATTFIKDNIQQTPNTLFQTIEDPIKNVEYKNKINDVCSNNVLHDLITRSSILDLNVKKKNKSYPPFKYPKKNFKIPRCDTIKKVLSTEKSILNLEENCEYDSYDWTCLVTTPINLLATEKHETNKKSFLPNTILPDLATGYTSSDQNLYIKTTEQGTLNKLFSTPESLKHNTKATTFIKDNIQPTPNTLFPIIDEPIKSVEYKNKKNTDVCLNIVLHDLITRSSILHLNVKKKNKSYKNNFKITRCDTIMKIVSTEKSILNLEENCEYDNYDTEKSIDDYNGSSIQSENYTSKYSEDLNITSNITNDNGFIDLILITVPSSLKPTKTFLESFILNTKDTTDYITEKTLLSGKVIKAQTLQRITESKPKYRNEAHYILQTEDIPLLKRLKLSNAHILRNVSYKNTNEENTKKQSVLTTLSTSTTFGTCDDVYDAEDIEDEHSVTWMTTESCRNKHKNSSSSSGLESLPVTTNENVKLSTTIIQNKTEQSKQLTTLKYTDKICFNPSFTETNLPIYLLKLTENLELFETTSTQKTITKTTRKKFFKFFPKEDEDMSDTITYNVNDNKSTTEILCIQPEFQDTTVNEYCNKIVTESNMDNKKVVTLRYTSSNSCITENTIVASTTPAKPGSDSLSTSPSVTYKATEHLSSLNVIETTTVCIEYTTQSTASSLITSENTSTFKTTDSIPLSTCSLKTTGQKKLTSELKETCVHTIVTSKEEIPKTVYLKKSTIFPESSLITCKTTNSIFSTGNIEITTLSNFIRKLKQQSTELFSVSLKTHVHTIETSESNMLQTSSLEKSTISPESSLITRVTHVHKVYTSESNMLQTFSIEESTISPESSLITLVTHVHTVDTSESNMLQMFSLEEPTISSESSLITLLTHVHTVDTSESNMLQMFSLEEPKISSESSLITLVTHVHTVDTSESNMLQMFSLEEPTISPESSLITLVTHVHTVDTSESNMLQMFSLEEPTISSESSLITLVTHVHTVDRSESNMLQMFSLEEPKISSESSLITLVTHVHTVDTSESNMLQMFSLEEPTISPESSLITLVTHVHTVDTSESNMLQTFSLEKPTISPKSSLKTLVMHVHTVDTSESNNLQTFSLEESTTSLESFLITIATHVHTVNTSESNMLQTFTLEEPTIFPELSLITLVTHVHTVDTSESNMLQMFSLEEPKISSESSLITLVTHVHTVNTSESNMLQTFTLEEPTIFPELSLTTLITHLHTVDTTETNMLQAFLLTITPESFLITLETANSILSTSSKIDITTLYDLTKKLNEQSSELFSVSFETHVHTVDTSENNIIQTVSLEKSTISPESFSITLKTHVHTVNTSESNMLQTFTLEEPTIFSELSLTTLITHLHTVDTSENNMLQAFLLTISPESFLITLETANSILSTSSKIDITTLYDLTNKQNEQSTELFLVSLETDVHTVDTSENNITPTVSLEESTIFPESFSITLETHVHTVDTSESNMLQTFSLEDLTISTESSLISFLTHLHTVDTTESNMLQAFLLTISPESFLITLEIANSILSTSSKKHITTLYDLTNKLNEQSTELLSVSLETHLHTVDTSENNIIQTVSLEKSTIFPETFSIILETHVHTVDTSESNMLQTFSLEEPIVSPESSLISLLTHLHTVDTTESNMLQAFLLTISPESFLITLEIANSSSNKLNEQSTELFSVSLETHLHTVDTSEDNIIQTVSLEKSTISPESFSITLETHVHTVDTSESNMLQTFSLEELTISPKSSLITLVTHLHTVDTTEANMLQAFLLTISPESFLITLETVNFMPSMSSDIDITTLYNLTNKLNEQSTELFSVSLETHVHPVDTSENNIIQTFSLEGSTISPESFLITLETHVHTVDTSESNMLQTFSLEELTISPETSLITLVTHVHTVDTTESNMLQTFSVEETTSFPESSLITPVTHVHTVATTESNMLQAFLLTISPGSFLITLETANSILATSSKIDITTLYDLTNKLNEQSTELFSMSLETHVHTVDTSKNNIIQTVSVEELTISPASFLFTFETTSSPEIKTATLKAVTTEPKEQTVALELLSISQESSLITLEPTNSKITENTDKSSITFLMEMDTEKLGLTSKESTHLTKPTVHTNLEETITTSVFAKIEQTTQTEKIIISQYNTLKTTVIDESWSTQPHTIQTFETSFFENIVEPTKLSSTLKQNTSSTSIKPLTSQFSNFNKDTKITVSKETISTSSETSIVTDEFVSSTFTHTHAILTKKKPHTLKTTKKPSINDAYFHNTTLKTSNIVVSSLTITATPIVKTTVADKFNQIISGESTCNLTDYFKRDACVCSIDNLVSDLRVQLGKPEVIDFENYDCPVLKHVDNGITLLNNSVPHVIRFINVAEFMRNKREVIQNYNIEKVLAEPLELKTKAHDVFAIPGKKMQIPCVYSPEIVENVVNYSWIFADKLLPTEGRVQDHNGVLTIDNVTPQDGGNYTCFVMTTKGSEETNIKYEHHVFIVSLPTYALAARILYNSTEQCQIEDTEILSLYFPSSLGVFVCGSYFKVCKINVSEPQCLSKFNNYLMLNLSITIELLNSIIPGINTSTCDVNCEMAVYSKIVTFVLKNLETIEKLPIYINLSYRQEILIPVNEVYNQSEVIITAELPRLIISCPPGFGYYSKTHLCGTCKKNTYSSGDETNCLACPAGQYQPLAGSKSCLICSNPLQDPYCLRIVYSNTQKFRVLVGTTMVIIAVLVILIVWCQCFKRSESDDMTYRYDIKKRKQNRSLDIERQEAQPLLSYKEKKIRNPQVPPEPPPPDFY</sequence>
<feature type="region of interest" description="Disordered" evidence="3">
    <location>
        <begin position="354"/>
        <end position="375"/>
    </location>
</feature>
<evidence type="ECO:0000256" key="2">
    <source>
        <dbReference type="SAM" id="Coils"/>
    </source>
</evidence>
<dbReference type="PROSITE" id="PS51029">
    <property type="entry name" value="MADF"/>
    <property type="match status" value="1"/>
</dbReference>
<dbReference type="PROSITE" id="PS51031">
    <property type="entry name" value="BESS"/>
    <property type="match status" value="1"/>
</dbReference>
<dbReference type="InterPro" id="IPR003598">
    <property type="entry name" value="Ig_sub2"/>
</dbReference>
<dbReference type="InterPro" id="IPR039353">
    <property type="entry name" value="TF_Adf1"/>
</dbReference>
<feature type="region of interest" description="Disordered" evidence="3">
    <location>
        <begin position="4796"/>
        <end position="4818"/>
    </location>
</feature>
<dbReference type="InterPro" id="IPR006578">
    <property type="entry name" value="MADF-dom"/>
</dbReference>
<feature type="compositionally biased region" description="Pro residues" evidence="3">
    <location>
        <begin position="4807"/>
        <end position="4818"/>
    </location>
</feature>
<accession>A0AAN7Q3R2</accession>
<dbReference type="GO" id="GO:0005634">
    <property type="term" value="C:nucleus"/>
    <property type="evidence" value="ECO:0007669"/>
    <property type="project" value="UniProtKB-SubCell"/>
</dbReference>
<feature type="coiled-coil region" evidence="2">
    <location>
        <begin position="734"/>
        <end position="761"/>
    </location>
</feature>
<protein>
    <recommendedName>
        <fullName evidence="10">MADF domain-containing protein</fullName>
    </recommendedName>
</protein>
<keyword evidence="2" id="KW-0175">Coiled coil</keyword>
<proteinExistence type="predicted"/>
<dbReference type="SUPFAM" id="SSF48726">
    <property type="entry name" value="Immunoglobulin"/>
    <property type="match status" value="1"/>
</dbReference>
<keyword evidence="4" id="KW-0472">Membrane</keyword>
<evidence type="ECO:0000256" key="3">
    <source>
        <dbReference type="SAM" id="MobiDB-lite"/>
    </source>
</evidence>
<dbReference type="CDD" id="cd00096">
    <property type="entry name" value="Ig"/>
    <property type="match status" value="1"/>
</dbReference>
<feature type="transmembrane region" description="Helical" evidence="4">
    <location>
        <begin position="4738"/>
        <end position="4758"/>
    </location>
</feature>
<dbReference type="GO" id="GO:0005667">
    <property type="term" value="C:transcription regulator complex"/>
    <property type="evidence" value="ECO:0007669"/>
    <property type="project" value="TreeGrafter"/>
</dbReference>
<keyword evidence="9" id="KW-1185">Reference proteome</keyword>
<feature type="compositionally biased region" description="Basic and acidic residues" evidence="3">
    <location>
        <begin position="361"/>
        <end position="375"/>
    </location>
</feature>
<keyword evidence="1" id="KW-0539">Nucleus</keyword>
<dbReference type="Pfam" id="PF10545">
    <property type="entry name" value="MADF_DNA_bdg"/>
    <property type="match status" value="1"/>
</dbReference>
<dbReference type="PROSITE" id="PS50835">
    <property type="entry name" value="IG_LIKE"/>
    <property type="match status" value="1"/>
</dbReference>
<dbReference type="GO" id="GO:0003677">
    <property type="term" value="F:DNA binding"/>
    <property type="evidence" value="ECO:0007669"/>
    <property type="project" value="InterPro"/>
</dbReference>
<evidence type="ECO:0000259" key="6">
    <source>
        <dbReference type="PROSITE" id="PS51029"/>
    </source>
</evidence>
<gene>
    <name evidence="8" type="ORF">RN001_001170</name>
</gene>
<evidence type="ECO:0000256" key="1">
    <source>
        <dbReference type="PROSITE-ProRule" id="PRU00371"/>
    </source>
</evidence>
<dbReference type="SMART" id="SM00408">
    <property type="entry name" value="IGc2"/>
    <property type="match status" value="1"/>
</dbReference>
<dbReference type="Pfam" id="PF02944">
    <property type="entry name" value="BESS"/>
    <property type="match status" value="1"/>
</dbReference>
<feature type="domain" description="BESS" evidence="7">
    <location>
        <begin position="241"/>
        <end position="280"/>
    </location>
</feature>
<name>A0AAN7Q3R2_9COLE</name>
<comment type="caution">
    <text evidence="8">The sequence shown here is derived from an EMBL/GenBank/DDBJ whole genome shotgun (WGS) entry which is preliminary data.</text>
</comment>
<keyword evidence="4" id="KW-0812">Transmembrane</keyword>
<reference evidence="9" key="1">
    <citation type="submission" date="2023-01" db="EMBL/GenBank/DDBJ databases">
        <title>Key to firefly adult light organ development and bioluminescence: homeobox transcription factors regulate luciferase expression and transportation to peroxisome.</title>
        <authorList>
            <person name="Fu X."/>
        </authorList>
    </citation>
    <scope>NUCLEOTIDE SEQUENCE [LARGE SCALE GENOMIC DNA]</scope>
</reference>
<evidence type="ECO:0000313" key="9">
    <source>
        <dbReference type="Proteomes" id="UP001353858"/>
    </source>
</evidence>
<dbReference type="Gene3D" id="2.60.40.10">
    <property type="entry name" value="Immunoglobulins"/>
    <property type="match status" value="1"/>
</dbReference>
<dbReference type="InterPro" id="IPR004210">
    <property type="entry name" value="BESS_motif"/>
</dbReference>
<dbReference type="InterPro" id="IPR036179">
    <property type="entry name" value="Ig-like_dom_sf"/>
</dbReference>
<dbReference type="PANTHER" id="PTHR12243:SF60">
    <property type="entry name" value="SI:CH211-15D5.12-RELATED"/>
    <property type="match status" value="1"/>
</dbReference>
<evidence type="ECO:0008006" key="10">
    <source>
        <dbReference type="Google" id="ProtNLM"/>
    </source>
</evidence>
<dbReference type="InterPro" id="IPR003599">
    <property type="entry name" value="Ig_sub"/>
</dbReference>
<keyword evidence="4" id="KW-1133">Transmembrane helix</keyword>
<feature type="domain" description="MADF" evidence="6">
    <location>
        <begin position="66"/>
        <end position="153"/>
    </location>
</feature>
<dbReference type="SMART" id="SM00409">
    <property type="entry name" value="IG"/>
    <property type="match status" value="1"/>
</dbReference>
<evidence type="ECO:0000256" key="4">
    <source>
        <dbReference type="SAM" id="Phobius"/>
    </source>
</evidence>
<comment type="subcellular location">
    <subcellularLocation>
        <location evidence="1">Nucleus</location>
    </subcellularLocation>
</comment>
<evidence type="ECO:0000259" key="7">
    <source>
        <dbReference type="PROSITE" id="PS51031"/>
    </source>
</evidence>
<dbReference type="InterPro" id="IPR013783">
    <property type="entry name" value="Ig-like_fold"/>
</dbReference>
<dbReference type="GO" id="GO:0006357">
    <property type="term" value="P:regulation of transcription by RNA polymerase II"/>
    <property type="evidence" value="ECO:0007669"/>
    <property type="project" value="TreeGrafter"/>
</dbReference>
<dbReference type="Pfam" id="PF00047">
    <property type="entry name" value="ig"/>
    <property type="match status" value="1"/>
</dbReference>
<evidence type="ECO:0000259" key="5">
    <source>
        <dbReference type="PROSITE" id="PS50835"/>
    </source>
</evidence>
<evidence type="ECO:0000313" key="8">
    <source>
        <dbReference type="EMBL" id="KAK4884899.1"/>
    </source>
</evidence>
<dbReference type="SMART" id="SM00595">
    <property type="entry name" value="MADF"/>
    <property type="match status" value="1"/>
</dbReference>